<evidence type="ECO:0000313" key="2">
    <source>
        <dbReference type="EMBL" id="AWV20494.1"/>
    </source>
</evidence>
<dbReference type="EMBL" id="CP025188">
    <property type="protein sequence ID" value="AWV20494.1"/>
    <property type="molecule type" value="Genomic_DNA"/>
</dbReference>
<accession>A0A4Y1MSM9</accession>
<reference evidence="2" key="1">
    <citation type="submission" date="2017-12" db="EMBL/GenBank/DDBJ databases">
        <authorList>
            <person name="Martens C."/>
            <person name="Dahlstrom E."/>
            <person name="Barbian K."/>
            <person name="Sykora L."/>
            <person name="Ricklefs S."/>
            <person name="Bruno D."/>
            <person name="Anzick I."/>
            <person name="Myles I."/>
            <person name="Datta S.K."/>
        </authorList>
    </citation>
    <scope>NUCLEOTIDE SEQUENCE</scope>
    <source>
        <strain evidence="2">AD2</strain>
        <plasmid evidence="2">p1-AD2</plasmid>
    </source>
</reference>
<proteinExistence type="inferred from homology"/>
<comment type="similarity">
    <text evidence="1">Belongs to the UPF0065 (bug) family.</text>
</comment>
<dbReference type="SUPFAM" id="SSF53850">
    <property type="entry name" value="Periplasmic binding protein-like II"/>
    <property type="match status" value="1"/>
</dbReference>
<keyword evidence="2" id="KW-0675">Receptor</keyword>
<dbReference type="PIRSF" id="PIRSF017082">
    <property type="entry name" value="YflP"/>
    <property type="match status" value="1"/>
</dbReference>
<dbReference type="Gene3D" id="3.40.190.10">
    <property type="entry name" value="Periplasmic binding protein-like II"/>
    <property type="match status" value="1"/>
</dbReference>
<dbReference type="RefSeq" id="WP_168550357.1">
    <property type="nucleotide sequence ID" value="NZ_CP025188.1"/>
</dbReference>
<keyword evidence="2" id="KW-0614">Plasmid</keyword>
<gene>
    <name evidence="2" type="ORF">RADP37_01126a</name>
</gene>
<dbReference type="Gene3D" id="3.40.190.150">
    <property type="entry name" value="Bordetella uptake gene, domain 1"/>
    <property type="match status" value="1"/>
</dbReference>
<dbReference type="AlphaFoldDB" id="A0A4Y1MSM9"/>
<dbReference type="InterPro" id="IPR042100">
    <property type="entry name" value="Bug_dom1"/>
</dbReference>
<name>A0A4Y1MSM9_9PROT</name>
<evidence type="ECO:0000256" key="1">
    <source>
        <dbReference type="ARBA" id="ARBA00006987"/>
    </source>
</evidence>
<organism evidence="2">
    <name type="scientific">Roseomonas mucosa</name>
    <dbReference type="NCBI Taxonomy" id="207340"/>
    <lineage>
        <taxon>Bacteria</taxon>
        <taxon>Pseudomonadati</taxon>
        <taxon>Pseudomonadota</taxon>
        <taxon>Alphaproteobacteria</taxon>
        <taxon>Acetobacterales</taxon>
        <taxon>Roseomonadaceae</taxon>
        <taxon>Roseomonas</taxon>
    </lineage>
</organism>
<dbReference type="InterPro" id="IPR005064">
    <property type="entry name" value="BUG"/>
</dbReference>
<sequence length="330" mass="34077">MSIARRAALVSLIGSLLPGWGTSGGWAAAQAPGGATQPVRAICGSSPGSITDLIARIVQPGLAQRLGQPVVVDNRPGAGGNIAAEMLARAAPDGSTIMVISAGIVTLNPFLYRGLPFDPVRDIRLVSRLTAGGFLLAVPAATGVTDLDGLVAHLRRKGGAANYGSPGIGFAMHVGSEVFLQAIGARVTHVPYRGSAEAANALAAGEVDFLFDSRGPLLPHLEAGRIRVIANGGTLPDPNYPDLPRLSDRLPGVVVQSWTAIAAPAVLAAPLLRRLDDATRATLEDPVVEDRLRRVGNGGSYLGPEALAAFFAEERARAVRGVELAGIRPQ</sequence>
<dbReference type="PANTHER" id="PTHR42928:SF5">
    <property type="entry name" value="BLR1237 PROTEIN"/>
    <property type="match status" value="1"/>
</dbReference>
<geneLocation type="plasmid" evidence="2">
    <name>p1-AD2</name>
</geneLocation>
<dbReference type="Pfam" id="PF03401">
    <property type="entry name" value="TctC"/>
    <property type="match status" value="1"/>
</dbReference>
<dbReference type="PANTHER" id="PTHR42928">
    <property type="entry name" value="TRICARBOXYLATE-BINDING PROTEIN"/>
    <property type="match status" value="1"/>
</dbReference>
<protein>
    <submittedName>
        <fullName evidence="2">Extra-cytoplasmic solute receptor</fullName>
    </submittedName>
</protein>